<dbReference type="SUPFAM" id="SSF50199">
    <property type="entry name" value="Staphylococcal nuclease"/>
    <property type="match status" value="1"/>
</dbReference>
<organism evidence="3 4">
    <name type="scientific">Actinoplanes xinjiangensis</name>
    <dbReference type="NCBI Taxonomy" id="512350"/>
    <lineage>
        <taxon>Bacteria</taxon>
        <taxon>Bacillati</taxon>
        <taxon>Actinomycetota</taxon>
        <taxon>Actinomycetes</taxon>
        <taxon>Micromonosporales</taxon>
        <taxon>Micromonosporaceae</taxon>
        <taxon>Actinoplanes</taxon>
    </lineage>
</organism>
<evidence type="ECO:0000313" key="4">
    <source>
        <dbReference type="Proteomes" id="UP000245697"/>
    </source>
</evidence>
<dbReference type="PROSITE" id="PS51257">
    <property type="entry name" value="PROKAR_LIPOPROTEIN"/>
    <property type="match status" value="1"/>
</dbReference>
<dbReference type="Proteomes" id="UP000245697">
    <property type="component" value="Unassembled WGS sequence"/>
</dbReference>
<dbReference type="Gene3D" id="2.40.50.90">
    <property type="match status" value="1"/>
</dbReference>
<dbReference type="EMBL" id="QGGR01000017">
    <property type="protein sequence ID" value="PWK41143.1"/>
    <property type="molecule type" value="Genomic_DNA"/>
</dbReference>
<evidence type="ECO:0000313" key="3">
    <source>
        <dbReference type="EMBL" id="PWK41143.1"/>
    </source>
</evidence>
<evidence type="ECO:0000256" key="1">
    <source>
        <dbReference type="SAM" id="SignalP"/>
    </source>
</evidence>
<protein>
    <submittedName>
        <fullName evidence="3">Lamin tail-like protein</fullName>
    </submittedName>
</protein>
<sequence>MFRRLGALAAATTLTVTGLATPAQGATTACRTDAGSPRCQVWTGKVDWAPDGDTIRVDLAGDGTRNVVSVRILGIQAMEMKTYSHYPERRKGDCHAVAANLRLEQLLAAGGNTVRLTSLKASSKSEGRPLRSVAVKIGGQWQDLGEQMVRGGYALWQAWPGEWAMDGVYHRAAQQAAAEGRGLYDTDSCKSGPAQNSGLTLAVNADADGVDEKNLNGEYFRIHNPSATGVPIAGWWVRDSGLRRYTFPAGTVVPAGGDVYVHVGKGQNTATHKYWGLTKPIFTNVDPANHSVGDGGYLFDVHGDLRAWMIYPQAGA</sequence>
<dbReference type="InterPro" id="IPR001322">
    <property type="entry name" value="Lamin_tail_dom"/>
</dbReference>
<dbReference type="OrthoDB" id="4871555at2"/>
<proteinExistence type="predicted"/>
<comment type="caution">
    <text evidence="3">The sequence shown here is derived from an EMBL/GenBank/DDBJ whole genome shotgun (WGS) entry which is preliminary data.</text>
</comment>
<dbReference type="Gene3D" id="2.60.40.1260">
    <property type="entry name" value="Lamin Tail domain"/>
    <property type="match status" value="1"/>
</dbReference>
<dbReference type="InterPro" id="IPR036415">
    <property type="entry name" value="Lamin_tail_dom_sf"/>
</dbReference>
<feature type="domain" description="LTD" evidence="2">
    <location>
        <begin position="190"/>
        <end position="313"/>
    </location>
</feature>
<gene>
    <name evidence="3" type="ORF">BC793_1179</name>
</gene>
<keyword evidence="1" id="KW-0732">Signal</keyword>
<feature type="chain" id="PRO_5016304282" evidence="1">
    <location>
        <begin position="26"/>
        <end position="316"/>
    </location>
</feature>
<dbReference type="PROSITE" id="PS51841">
    <property type="entry name" value="LTD"/>
    <property type="match status" value="1"/>
</dbReference>
<reference evidence="3 4" key="1">
    <citation type="submission" date="2018-05" db="EMBL/GenBank/DDBJ databases">
        <title>Genomic Encyclopedia of Archaeal and Bacterial Type Strains, Phase II (KMG-II): from individual species to whole genera.</title>
        <authorList>
            <person name="Goeker M."/>
        </authorList>
    </citation>
    <scope>NUCLEOTIDE SEQUENCE [LARGE SCALE GENOMIC DNA]</scope>
    <source>
        <strain evidence="3 4">DSM 45184</strain>
    </source>
</reference>
<dbReference type="InterPro" id="IPR035437">
    <property type="entry name" value="SNase_OB-fold_sf"/>
</dbReference>
<dbReference type="RefSeq" id="WP_109599152.1">
    <property type="nucleotide sequence ID" value="NZ_BONA01000068.1"/>
</dbReference>
<dbReference type="AlphaFoldDB" id="A0A316F783"/>
<dbReference type="Pfam" id="PF00932">
    <property type="entry name" value="LTD"/>
    <property type="match status" value="1"/>
</dbReference>
<keyword evidence="4" id="KW-1185">Reference proteome</keyword>
<accession>A0A316F783</accession>
<feature type="signal peptide" evidence="1">
    <location>
        <begin position="1"/>
        <end position="25"/>
    </location>
</feature>
<name>A0A316F783_9ACTN</name>
<evidence type="ECO:0000259" key="2">
    <source>
        <dbReference type="PROSITE" id="PS51841"/>
    </source>
</evidence>
<dbReference type="SUPFAM" id="SSF74853">
    <property type="entry name" value="Lamin A/C globular tail domain"/>
    <property type="match status" value="1"/>
</dbReference>